<dbReference type="PANTHER" id="PTHR21256:SF2">
    <property type="entry name" value="HISTIDINE BIOSYNTHESIS TRIFUNCTIONAL PROTEIN"/>
    <property type="match status" value="1"/>
</dbReference>
<evidence type="ECO:0000256" key="2">
    <source>
        <dbReference type="ARBA" id="ARBA00004940"/>
    </source>
</evidence>
<dbReference type="InterPro" id="IPR001692">
    <property type="entry name" value="Histidinol_DH_CS"/>
</dbReference>
<evidence type="ECO:0000256" key="17">
    <source>
        <dbReference type="PIRSR" id="PIRSR000099-3"/>
    </source>
</evidence>
<dbReference type="RefSeq" id="WP_092573551.1">
    <property type="nucleotide sequence ID" value="NZ_FMAF01000003.1"/>
</dbReference>
<keyword evidence="10 13" id="KW-0520">NAD</keyword>
<keyword evidence="9 13" id="KW-0560">Oxidoreductase</keyword>
<evidence type="ECO:0000256" key="10">
    <source>
        <dbReference type="ARBA" id="ARBA00023027"/>
    </source>
</evidence>
<feature type="active site" description="Proton acceptor" evidence="13 15">
    <location>
        <position position="328"/>
    </location>
</feature>
<evidence type="ECO:0000256" key="11">
    <source>
        <dbReference type="ARBA" id="ARBA00023102"/>
    </source>
</evidence>
<evidence type="ECO:0000256" key="7">
    <source>
        <dbReference type="ARBA" id="ARBA00022723"/>
    </source>
</evidence>
<evidence type="ECO:0000256" key="1">
    <source>
        <dbReference type="ARBA" id="ARBA00003850"/>
    </source>
</evidence>
<dbReference type="InterPro" id="IPR016161">
    <property type="entry name" value="Ald_DH/histidinol_DH"/>
</dbReference>
<gene>
    <name evidence="13" type="primary">hisD</name>
    <name evidence="20" type="ORF">GA0061101_103572</name>
</gene>
<dbReference type="CDD" id="cd06572">
    <property type="entry name" value="Histidinol_dh"/>
    <property type="match status" value="1"/>
</dbReference>
<evidence type="ECO:0000256" key="8">
    <source>
        <dbReference type="ARBA" id="ARBA00022833"/>
    </source>
</evidence>
<dbReference type="GO" id="GO:0004399">
    <property type="term" value="F:histidinol dehydrogenase activity"/>
    <property type="evidence" value="ECO:0007669"/>
    <property type="project" value="UniProtKB-UniRule"/>
</dbReference>
<organism evidence="20 21">
    <name type="scientific">Rhizobium lusitanum</name>
    <dbReference type="NCBI Taxonomy" id="293958"/>
    <lineage>
        <taxon>Bacteria</taxon>
        <taxon>Pseudomonadati</taxon>
        <taxon>Pseudomonadota</taxon>
        <taxon>Alphaproteobacteria</taxon>
        <taxon>Hyphomicrobiales</taxon>
        <taxon>Rhizobiaceae</taxon>
        <taxon>Rhizobium/Agrobacterium group</taxon>
        <taxon>Rhizobium</taxon>
    </lineage>
</organism>
<dbReference type="FunFam" id="3.40.50.1980:FF:000026">
    <property type="entry name" value="Histidinol dehydrogenase"/>
    <property type="match status" value="1"/>
</dbReference>
<feature type="binding site" evidence="13 18">
    <location>
        <position position="361"/>
    </location>
    <ligand>
        <name>Zn(2+)</name>
        <dbReference type="ChEBI" id="CHEBI:29105"/>
    </ligand>
</feature>
<dbReference type="HAMAP" id="MF_01024">
    <property type="entry name" value="HisD"/>
    <property type="match status" value="1"/>
</dbReference>
<dbReference type="Gene3D" id="1.20.5.1300">
    <property type="match status" value="1"/>
</dbReference>
<feature type="binding site" evidence="13 16">
    <location>
        <position position="214"/>
    </location>
    <ligand>
        <name>NAD(+)</name>
        <dbReference type="ChEBI" id="CHEBI:57540"/>
    </ligand>
</feature>
<feature type="binding site" evidence="13 17">
    <location>
        <position position="415"/>
    </location>
    <ligand>
        <name>substrate</name>
    </ligand>
</feature>
<evidence type="ECO:0000256" key="3">
    <source>
        <dbReference type="ARBA" id="ARBA00010178"/>
    </source>
</evidence>
<feature type="binding site" evidence="13 18">
    <location>
        <position position="259"/>
    </location>
    <ligand>
        <name>Zn(2+)</name>
        <dbReference type="ChEBI" id="CHEBI:29105"/>
    </ligand>
</feature>
<name>A0A1C3UYN4_9HYPH</name>
<evidence type="ECO:0000256" key="16">
    <source>
        <dbReference type="PIRSR" id="PIRSR000099-2"/>
    </source>
</evidence>
<dbReference type="EMBL" id="FMAF01000003">
    <property type="protein sequence ID" value="SCB20539.1"/>
    <property type="molecule type" value="Genomic_DNA"/>
</dbReference>
<feature type="active site" description="Proton acceptor" evidence="13 15">
    <location>
        <position position="327"/>
    </location>
</feature>
<dbReference type="UniPathway" id="UPA00031">
    <property type="reaction ID" value="UER00014"/>
</dbReference>
<dbReference type="Pfam" id="PF00815">
    <property type="entry name" value="Histidinol_dh"/>
    <property type="match status" value="1"/>
</dbReference>
<dbReference type="GO" id="GO:0005829">
    <property type="term" value="C:cytosol"/>
    <property type="evidence" value="ECO:0007669"/>
    <property type="project" value="TreeGrafter"/>
</dbReference>
<accession>A0A1C3UYN4</accession>
<dbReference type="FunFam" id="3.40.50.1980:FF:000010">
    <property type="entry name" value="Histidinol dehydrogenase"/>
    <property type="match status" value="1"/>
</dbReference>
<comment type="cofactor">
    <cofactor evidence="13 18">
        <name>Zn(2+)</name>
        <dbReference type="ChEBI" id="CHEBI:29105"/>
    </cofactor>
    <text evidence="13 18">Binds 1 zinc ion per subunit.</text>
</comment>
<dbReference type="PIRSF" id="PIRSF000099">
    <property type="entry name" value="Histidinol_dh"/>
    <property type="match status" value="1"/>
</dbReference>
<evidence type="ECO:0000256" key="5">
    <source>
        <dbReference type="ARBA" id="ARBA00016531"/>
    </source>
</evidence>
<dbReference type="OrthoDB" id="9805269at2"/>
<dbReference type="Gene3D" id="3.40.50.1980">
    <property type="entry name" value="Nitrogenase molybdenum iron protein domain"/>
    <property type="match status" value="2"/>
</dbReference>
<feature type="binding site" evidence="13 17">
    <location>
        <position position="259"/>
    </location>
    <ligand>
        <name>substrate</name>
    </ligand>
</feature>
<evidence type="ECO:0000256" key="9">
    <source>
        <dbReference type="ARBA" id="ARBA00023002"/>
    </source>
</evidence>
<evidence type="ECO:0000256" key="14">
    <source>
        <dbReference type="PIRNR" id="PIRNR000099"/>
    </source>
</evidence>
<comment type="pathway">
    <text evidence="2 13">Amino-acid biosynthesis; L-histidine biosynthesis; L-histidine from 5-phospho-alpha-D-ribose 1-diphosphate: step 9/9.</text>
</comment>
<dbReference type="GO" id="GO:0051287">
    <property type="term" value="F:NAD binding"/>
    <property type="evidence" value="ECO:0007669"/>
    <property type="project" value="InterPro"/>
</dbReference>
<keyword evidence="8 13" id="KW-0862">Zinc</keyword>
<evidence type="ECO:0000256" key="12">
    <source>
        <dbReference type="ARBA" id="ARBA00049489"/>
    </source>
</evidence>
<keyword evidence="6 13" id="KW-0028">Amino-acid biosynthesis</keyword>
<dbReference type="InterPro" id="IPR012131">
    <property type="entry name" value="Hstdl_DH"/>
</dbReference>
<dbReference type="AlphaFoldDB" id="A0A1C3UYN4"/>
<dbReference type="PRINTS" id="PR00083">
    <property type="entry name" value="HOLDHDRGNASE"/>
</dbReference>
<dbReference type="PANTHER" id="PTHR21256">
    <property type="entry name" value="HISTIDINOL DEHYDROGENASE HDH"/>
    <property type="match status" value="1"/>
</dbReference>
<dbReference type="EC" id="1.1.1.23" evidence="4 13"/>
<keyword evidence="11 13" id="KW-0368">Histidine biosynthesis</keyword>
<feature type="binding site" evidence="13 17">
    <location>
        <position position="328"/>
    </location>
    <ligand>
        <name>substrate</name>
    </ligand>
</feature>
<sequence length="432" mass="45440">MAIWLDQASEGFEQQFAAFLTTKREVSEDVNAVVRGIIDDVRTRGDAALAHYSQKFEGIDFATTPMRVAEAEIDAAIAAVPSEVLGALKVAATRIESHHRRQLPKDDIYEDDLGVGLGSRWTAIEAVGLYVPGGTASYPSSVLMNAVPAKVAGVERVVITVPTMGGAINPAVLAAARMAGVEEIYRIGGAQAIAALAYGTETIAPVYKITGPGNAYVAAAKRHVFGTVGIDMIAGPSEVLVIADKNNDPDWLAADLLAQAEHDEGAQSILITDDAEFGKAVEGAVERQIKQLSRAQTAAASWRDFGAIIQVADLKHAVPLANRIAAEHVELAVDDPDALLAGIRNAGAIFVGRHTPEVIGDYVGGSNHVLPTARSARFSSGLSVLDFVKRTSILRLGPEQLRALGPAAIALANSEGLDAHARSVAIRLNLEG</sequence>
<dbReference type="SUPFAM" id="SSF53720">
    <property type="entry name" value="ALDH-like"/>
    <property type="match status" value="1"/>
</dbReference>
<feature type="binding site" evidence="13 16">
    <location>
        <position position="130"/>
    </location>
    <ligand>
        <name>NAD(+)</name>
        <dbReference type="ChEBI" id="CHEBI:57540"/>
    </ligand>
</feature>
<comment type="catalytic activity">
    <reaction evidence="12 13">
        <text>L-histidinol + 2 NAD(+) + H2O = L-histidine + 2 NADH + 3 H(+)</text>
        <dbReference type="Rhea" id="RHEA:20641"/>
        <dbReference type="ChEBI" id="CHEBI:15377"/>
        <dbReference type="ChEBI" id="CHEBI:15378"/>
        <dbReference type="ChEBI" id="CHEBI:57540"/>
        <dbReference type="ChEBI" id="CHEBI:57595"/>
        <dbReference type="ChEBI" id="CHEBI:57699"/>
        <dbReference type="ChEBI" id="CHEBI:57945"/>
        <dbReference type="EC" id="1.1.1.23"/>
    </reaction>
</comment>
<evidence type="ECO:0000256" key="19">
    <source>
        <dbReference type="RuleBase" id="RU004175"/>
    </source>
</evidence>
<feature type="binding site" evidence="13 16">
    <location>
        <position position="191"/>
    </location>
    <ligand>
        <name>NAD(+)</name>
        <dbReference type="ChEBI" id="CHEBI:57540"/>
    </ligand>
</feature>
<evidence type="ECO:0000256" key="13">
    <source>
        <dbReference type="HAMAP-Rule" id="MF_01024"/>
    </source>
</evidence>
<keyword evidence="7 13" id="KW-0479">Metal-binding</keyword>
<dbReference type="GO" id="GO:0008270">
    <property type="term" value="F:zinc ion binding"/>
    <property type="evidence" value="ECO:0007669"/>
    <property type="project" value="UniProtKB-UniRule"/>
</dbReference>
<evidence type="ECO:0000256" key="6">
    <source>
        <dbReference type="ARBA" id="ARBA00022605"/>
    </source>
</evidence>
<dbReference type="GO" id="GO:0000105">
    <property type="term" value="P:L-histidine biosynthetic process"/>
    <property type="evidence" value="ECO:0007669"/>
    <property type="project" value="UniProtKB-UniRule"/>
</dbReference>
<feature type="binding site" evidence="13 17">
    <location>
        <position position="262"/>
    </location>
    <ligand>
        <name>substrate</name>
    </ligand>
</feature>
<dbReference type="NCBIfam" id="TIGR00069">
    <property type="entry name" value="hisD"/>
    <property type="match status" value="1"/>
</dbReference>
<evidence type="ECO:0000256" key="15">
    <source>
        <dbReference type="PIRSR" id="PIRSR000099-1"/>
    </source>
</evidence>
<reference evidence="20 21" key="1">
    <citation type="submission" date="2016-08" db="EMBL/GenBank/DDBJ databases">
        <authorList>
            <person name="Seilhamer J.J."/>
        </authorList>
    </citation>
    <scope>NUCLEOTIDE SEQUENCE [LARGE SCALE GENOMIC DNA]</scope>
    <source>
        <strain evidence="20 21">P1-7</strain>
    </source>
</reference>
<evidence type="ECO:0000313" key="21">
    <source>
        <dbReference type="Proteomes" id="UP000199205"/>
    </source>
</evidence>
<feature type="binding site" evidence="13 17">
    <location>
        <position position="420"/>
    </location>
    <ligand>
        <name>substrate</name>
    </ligand>
</feature>
<feature type="binding site" evidence="13 17">
    <location>
        <position position="237"/>
    </location>
    <ligand>
        <name>substrate</name>
    </ligand>
</feature>
<proteinExistence type="inferred from homology"/>
<comment type="function">
    <text evidence="1 13">Catalyzes the sequential NAD-dependent oxidations of L-histidinol to L-histidinaldehyde and then to L-histidine.</text>
</comment>
<evidence type="ECO:0000256" key="4">
    <source>
        <dbReference type="ARBA" id="ARBA00012965"/>
    </source>
</evidence>
<comment type="similarity">
    <text evidence="3 13 14 19">Belongs to the histidinol dehydrogenase family.</text>
</comment>
<evidence type="ECO:0000313" key="20">
    <source>
        <dbReference type="EMBL" id="SCB20539.1"/>
    </source>
</evidence>
<dbReference type="InterPro" id="IPR022695">
    <property type="entry name" value="Histidinol_DH_monofunct"/>
</dbReference>
<feature type="binding site" evidence="13 17">
    <location>
        <position position="361"/>
    </location>
    <ligand>
        <name>substrate</name>
    </ligand>
</feature>
<feature type="binding site" evidence="13 18">
    <location>
        <position position="420"/>
    </location>
    <ligand>
        <name>Zn(2+)</name>
        <dbReference type="ChEBI" id="CHEBI:29105"/>
    </ligand>
</feature>
<feature type="binding site" evidence="13 18">
    <location>
        <position position="262"/>
    </location>
    <ligand>
        <name>Zn(2+)</name>
        <dbReference type="ChEBI" id="CHEBI:29105"/>
    </ligand>
</feature>
<evidence type="ECO:0000256" key="18">
    <source>
        <dbReference type="PIRSR" id="PIRSR000099-4"/>
    </source>
</evidence>
<dbReference type="PROSITE" id="PS00611">
    <property type="entry name" value="HISOL_DEHYDROGENASE"/>
    <property type="match status" value="1"/>
</dbReference>
<protein>
    <recommendedName>
        <fullName evidence="5 13">Histidinol dehydrogenase</fullName>
        <shortName evidence="13">HDH</shortName>
        <ecNumber evidence="4 13">1.1.1.23</ecNumber>
    </recommendedName>
</protein>
<dbReference type="FunFam" id="1.20.5.1300:FF:000002">
    <property type="entry name" value="Histidinol dehydrogenase, chloroplastic"/>
    <property type="match status" value="1"/>
</dbReference>
<dbReference type="Proteomes" id="UP000199205">
    <property type="component" value="Unassembled WGS sequence"/>
</dbReference>